<comment type="caution">
    <text evidence="2">The sequence shown here is derived from an EMBL/GenBank/DDBJ whole genome shotgun (WGS) entry which is preliminary data.</text>
</comment>
<evidence type="ECO:0000256" key="1">
    <source>
        <dbReference type="SAM" id="MobiDB-lite"/>
    </source>
</evidence>
<gene>
    <name evidence="2" type="ORF">IU449_27830</name>
</gene>
<dbReference type="EMBL" id="JADLQN010000012">
    <property type="protein sequence ID" value="MBF6358313.1"/>
    <property type="molecule type" value="Genomic_DNA"/>
</dbReference>
<name>A0ABS0DIM4_9NOCA</name>
<sequence>MSRAESGRAAGCIAYRAQHACAHEPDQQIPIAEAVRVIQGALQKEEDRINAAIRAGRCFYVHNKIHTVDCPTVRATLQPTTSWRWVTESDDPDVIEARYGDILYDRVDGFDFTVERLHTRDGVARSTLKLCMTCAPDVIPRVATKRPKKVSGLGASDLGRLLDGQPIESITHEPGVVIVRTAQNSHRFDSAAAVVLDPAPSAATTPTRTEQGRQASGV</sequence>
<evidence type="ECO:0000313" key="3">
    <source>
        <dbReference type="Proteomes" id="UP000707731"/>
    </source>
</evidence>
<organism evidence="2 3">
    <name type="scientific">Nocardia higoensis</name>
    <dbReference type="NCBI Taxonomy" id="228599"/>
    <lineage>
        <taxon>Bacteria</taxon>
        <taxon>Bacillati</taxon>
        <taxon>Actinomycetota</taxon>
        <taxon>Actinomycetes</taxon>
        <taxon>Mycobacteriales</taxon>
        <taxon>Nocardiaceae</taxon>
        <taxon>Nocardia</taxon>
    </lineage>
</organism>
<proteinExistence type="predicted"/>
<keyword evidence="3" id="KW-1185">Reference proteome</keyword>
<dbReference type="RefSeq" id="WP_195005145.1">
    <property type="nucleotide sequence ID" value="NZ_JADLQN010000012.1"/>
</dbReference>
<protein>
    <submittedName>
        <fullName evidence="2">Uncharacterized protein</fullName>
    </submittedName>
</protein>
<feature type="region of interest" description="Disordered" evidence="1">
    <location>
        <begin position="199"/>
        <end position="218"/>
    </location>
</feature>
<evidence type="ECO:0000313" key="2">
    <source>
        <dbReference type="EMBL" id="MBF6358313.1"/>
    </source>
</evidence>
<reference evidence="2 3" key="1">
    <citation type="submission" date="2020-10" db="EMBL/GenBank/DDBJ databases">
        <title>Identification of Nocardia species via Next-generation sequencing and recognition of intraspecies genetic diversity.</title>
        <authorList>
            <person name="Li P."/>
            <person name="Li P."/>
            <person name="Lu B."/>
        </authorList>
    </citation>
    <scope>NUCLEOTIDE SEQUENCE [LARGE SCALE GENOMIC DNA]</scope>
    <source>
        <strain evidence="2 3">BJ06-0143</strain>
    </source>
</reference>
<dbReference type="Proteomes" id="UP000707731">
    <property type="component" value="Unassembled WGS sequence"/>
</dbReference>
<accession>A0ABS0DIM4</accession>
<feature type="compositionally biased region" description="Polar residues" evidence="1">
    <location>
        <begin position="208"/>
        <end position="218"/>
    </location>
</feature>